<evidence type="ECO:0000313" key="2">
    <source>
        <dbReference type="EMBL" id="KAE9355117.1"/>
    </source>
</evidence>
<sequence length="276" mass="29120">MPPTSNEAELQGGQRSTTGGETPILASGPAGARSAPAAAPDRPRATRIAGQGVATEAARVVTRSEGTASAAAPPQNQKRRKRKAAAAEETKDGGPQPPAQRQRREEASSARKARASRRQAARDEQEAPEAPAVGAAGDRGLHDGREAGGVDDRAVRAPARGVRARQQHVGTGESGDSELVQLGDDAAAVEMLGGRGRPRQPVPMPELLQVPTAGYIVDRARRRVRNRSGRFERQHEVQYGVRPGGPSSRRWLSATEFEELLDAHKIEGDLGTGDGV</sequence>
<feature type="compositionally biased region" description="Basic and acidic residues" evidence="1">
    <location>
        <begin position="139"/>
        <end position="155"/>
    </location>
</feature>
<feature type="region of interest" description="Disordered" evidence="1">
    <location>
        <begin position="227"/>
        <end position="248"/>
    </location>
</feature>
<evidence type="ECO:0000313" key="3">
    <source>
        <dbReference type="Proteomes" id="UP000434957"/>
    </source>
</evidence>
<feature type="compositionally biased region" description="Polar residues" evidence="1">
    <location>
        <begin position="1"/>
        <end position="20"/>
    </location>
</feature>
<feature type="region of interest" description="Disordered" evidence="1">
    <location>
        <begin position="1"/>
        <end position="180"/>
    </location>
</feature>
<protein>
    <submittedName>
        <fullName evidence="2">Uncharacterized protein</fullName>
    </submittedName>
</protein>
<keyword evidence="3" id="KW-1185">Reference proteome</keyword>
<gene>
    <name evidence="2" type="ORF">PR003_g2998</name>
</gene>
<comment type="caution">
    <text evidence="2">The sequence shown here is derived from an EMBL/GenBank/DDBJ whole genome shotgun (WGS) entry which is preliminary data.</text>
</comment>
<dbReference type="EMBL" id="QXFT01000100">
    <property type="protein sequence ID" value="KAE9355117.1"/>
    <property type="molecule type" value="Genomic_DNA"/>
</dbReference>
<reference evidence="2 3" key="1">
    <citation type="submission" date="2018-08" db="EMBL/GenBank/DDBJ databases">
        <title>Genomic investigation of the strawberry pathogen Phytophthora fragariae indicates pathogenicity is determined by transcriptional variation in three key races.</title>
        <authorList>
            <person name="Adams T.M."/>
            <person name="Armitage A.D."/>
            <person name="Sobczyk M.K."/>
            <person name="Bates H.J."/>
            <person name="Dunwell J.M."/>
            <person name="Nellist C.F."/>
            <person name="Harrison R.J."/>
        </authorList>
    </citation>
    <scope>NUCLEOTIDE SEQUENCE [LARGE SCALE GENOMIC DNA]</scope>
    <source>
        <strain evidence="2 3">SCRP333</strain>
    </source>
</reference>
<accession>A0A6A4FYX9</accession>
<organism evidence="2 3">
    <name type="scientific">Phytophthora rubi</name>
    <dbReference type="NCBI Taxonomy" id="129364"/>
    <lineage>
        <taxon>Eukaryota</taxon>
        <taxon>Sar</taxon>
        <taxon>Stramenopiles</taxon>
        <taxon>Oomycota</taxon>
        <taxon>Peronosporomycetes</taxon>
        <taxon>Peronosporales</taxon>
        <taxon>Peronosporaceae</taxon>
        <taxon>Phytophthora</taxon>
    </lineage>
</organism>
<feature type="compositionally biased region" description="Low complexity" evidence="1">
    <location>
        <begin position="26"/>
        <end position="40"/>
    </location>
</feature>
<dbReference type="Proteomes" id="UP000434957">
    <property type="component" value="Unassembled WGS sequence"/>
</dbReference>
<name>A0A6A4FYX9_9STRA</name>
<evidence type="ECO:0000256" key="1">
    <source>
        <dbReference type="SAM" id="MobiDB-lite"/>
    </source>
</evidence>
<proteinExistence type="predicted"/>
<dbReference type="AlphaFoldDB" id="A0A6A4FYX9"/>